<accession>A0ACD5DDE3</accession>
<proteinExistence type="predicted"/>
<dbReference type="EMBL" id="CP168151">
    <property type="protein sequence ID" value="XFD39295.1"/>
    <property type="molecule type" value="Genomic_DNA"/>
</dbReference>
<evidence type="ECO:0000313" key="2">
    <source>
        <dbReference type="Proteomes" id="UP001149860"/>
    </source>
</evidence>
<keyword evidence="2" id="KW-1185">Reference proteome</keyword>
<organism evidence="1 2">
    <name type="scientific">Lentilactobacillus terminaliae</name>
    <dbReference type="NCBI Taxonomy" id="3003483"/>
    <lineage>
        <taxon>Bacteria</taxon>
        <taxon>Bacillati</taxon>
        <taxon>Bacillota</taxon>
        <taxon>Bacilli</taxon>
        <taxon>Lactobacillales</taxon>
        <taxon>Lactobacillaceae</taxon>
        <taxon>Lentilactobacillus</taxon>
    </lineage>
</organism>
<sequence length="258" mass="28152">MKRIGYLLGISGLILGLAACGNNASDKDTSNNQNRDASSAKMQNSSSTKSTSSSSKDPQKKPHKDLTNYRYRVPAADRHSSNYTKNGNLTKTSQYTFDNFGTKQQLSKINEQPTTLTDDNVVYKIVKAKVIKNTPKTAEAKQAVAQTLNLQSVPNQYYTFVINYTVTNKQNATIALNGINSVQTDQGNTLAVNNQLTDSSAGHHLTANETETFTTVGYLQDYRTKPTNKVTINFGAIYDLQGTQISPAPAQGLNVSLQ</sequence>
<evidence type="ECO:0000313" key="1">
    <source>
        <dbReference type="EMBL" id="XFD39295.1"/>
    </source>
</evidence>
<reference evidence="1" key="1">
    <citation type="submission" date="2024-08" db="EMBL/GenBank/DDBJ databases">
        <title>Lentilactobacillus sp. nov., isolated from tree bark.</title>
        <authorList>
            <person name="Phuengjayaem S."/>
            <person name="Tanasupawat S."/>
        </authorList>
    </citation>
    <scope>NUCLEOTIDE SEQUENCE</scope>
    <source>
        <strain evidence="1">SPB1-3</strain>
    </source>
</reference>
<name>A0ACD5DDE3_9LACO</name>
<gene>
    <name evidence="1" type="ORF">O0236_007685</name>
</gene>
<protein>
    <submittedName>
        <fullName evidence="1">Uncharacterized protein</fullName>
    </submittedName>
</protein>
<dbReference type="Proteomes" id="UP001149860">
    <property type="component" value="Chromosome"/>
</dbReference>